<dbReference type="OrthoDB" id="1002400at2759"/>
<sequence>MSGKNPESVVTSAHSYWLDVHFVSSKLSSSNPSLRVRWTSPSHPVVKVNCDACYDVNSGTADVGICIRDEEGLILGAMSMKVLHVASPFAAEAYAVVHGLRFAWDLGFPAIEVASDSRSVITKLNSSMHDRSNISTLIREVKSFSGKFVSVSYLFSPRESNRVAHALAHLCRTLPEDGFWVEDAPPSIVELIDADRRWFSDRH</sequence>
<evidence type="ECO:0000313" key="3">
    <source>
        <dbReference type="Proteomes" id="UP001165190"/>
    </source>
</evidence>
<reference evidence="2" key="1">
    <citation type="submission" date="2023-05" db="EMBL/GenBank/DDBJ databases">
        <title>Genome and transcriptome analyses reveal genes involved in the formation of fine ridges on petal epidermal cells in Hibiscus trionum.</title>
        <authorList>
            <person name="Koshimizu S."/>
            <person name="Masuda S."/>
            <person name="Ishii T."/>
            <person name="Shirasu K."/>
            <person name="Hoshino A."/>
            <person name="Arita M."/>
        </authorList>
    </citation>
    <scope>NUCLEOTIDE SEQUENCE</scope>
    <source>
        <strain evidence="2">Hamamatsu line</strain>
    </source>
</reference>
<name>A0A9W7IYW9_HIBTR</name>
<protein>
    <recommendedName>
        <fullName evidence="1">RNase H type-1 domain-containing protein</fullName>
    </recommendedName>
</protein>
<evidence type="ECO:0000313" key="2">
    <source>
        <dbReference type="EMBL" id="GMJ05090.1"/>
    </source>
</evidence>
<proteinExistence type="predicted"/>
<dbReference type="InterPro" id="IPR052929">
    <property type="entry name" value="RNase_H-like_EbsB-rel"/>
</dbReference>
<dbReference type="GO" id="GO:0004523">
    <property type="term" value="F:RNA-DNA hybrid ribonuclease activity"/>
    <property type="evidence" value="ECO:0007669"/>
    <property type="project" value="InterPro"/>
</dbReference>
<dbReference type="PANTHER" id="PTHR47074:SF48">
    <property type="entry name" value="POLYNUCLEOTIDYL TRANSFERASE, RIBONUCLEASE H-LIKE SUPERFAMILY PROTEIN"/>
    <property type="match status" value="1"/>
</dbReference>
<feature type="domain" description="RNase H type-1" evidence="1">
    <location>
        <begin position="49"/>
        <end position="171"/>
    </location>
</feature>
<dbReference type="Pfam" id="PF13456">
    <property type="entry name" value="RVT_3"/>
    <property type="match status" value="1"/>
</dbReference>
<dbReference type="SUPFAM" id="SSF53098">
    <property type="entry name" value="Ribonuclease H-like"/>
    <property type="match status" value="1"/>
</dbReference>
<dbReference type="CDD" id="cd06222">
    <property type="entry name" value="RNase_H_like"/>
    <property type="match status" value="1"/>
</dbReference>
<accession>A0A9W7IYW9</accession>
<keyword evidence="3" id="KW-1185">Reference proteome</keyword>
<dbReference type="PANTHER" id="PTHR47074">
    <property type="entry name" value="BNAC02G40300D PROTEIN"/>
    <property type="match status" value="1"/>
</dbReference>
<evidence type="ECO:0000259" key="1">
    <source>
        <dbReference type="Pfam" id="PF13456"/>
    </source>
</evidence>
<dbReference type="AlphaFoldDB" id="A0A9W7IYW9"/>
<dbReference type="Proteomes" id="UP001165190">
    <property type="component" value="Unassembled WGS sequence"/>
</dbReference>
<dbReference type="InterPro" id="IPR002156">
    <property type="entry name" value="RNaseH_domain"/>
</dbReference>
<dbReference type="InterPro" id="IPR044730">
    <property type="entry name" value="RNase_H-like_dom_plant"/>
</dbReference>
<comment type="caution">
    <text evidence="2">The sequence shown here is derived from an EMBL/GenBank/DDBJ whole genome shotgun (WGS) entry which is preliminary data.</text>
</comment>
<dbReference type="InterPro" id="IPR012337">
    <property type="entry name" value="RNaseH-like_sf"/>
</dbReference>
<dbReference type="InterPro" id="IPR036397">
    <property type="entry name" value="RNaseH_sf"/>
</dbReference>
<dbReference type="GO" id="GO:0003676">
    <property type="term" value="F:nucleic acid binding"/>
    <property type="evidence" value="ECO:0007669"/>
    <property type="project" value="InterPro"/>
</dbReference>
<gene>
    <name evidence="2" type="ORF">HRI_004178200</name>
</gene>
<dbReference type="EMBL" id="BSYR01000044">
    <property type="protein sequence ID" value="GMJ05090.1"/>
    <property type="molecule type" value="Genomic_DNA"/>
</dbReference>
<organism evidence="2 3">
    <name type="scientific">Hibiscus trionum</name>
    <name type="common">Flower of an hour</name>
    <dbReference type="NCBI Taxonomy" id="183268"/>
    <lineage>
        <taxon>Eukaryota</taxon>
        <taxon>Viridiplantae</taxon>
        <taxon>Streptophyta</taxon>
        <taxon>Embryophyta</taxon>
        <taxon>Tracheophyta</taxon>
        <taxon>Spermatophyta</taxon>
        <taxon>Magnoliopsida</taxon>
        <taxon>eudicotyledons</taxon>
        <taxon>Gunneridae</taxon>
        <taxon>Pentapetalae</taxon>
        <taxon>rosids</taxon>
        <taxon>malvids</taxon>
        <taxon>Malvales</taxon>
        <taxon>Malvaceae</taxon>
        <taxon>Malvoideae</taxon>
        <taxon>Hibiscus</taxon>
    </lineage>
</organism>
<dbReference type="Gene3D" id="3.30.420.10">
    <property type="entry name" value="Ribonuclease H-like superfamily/Ribonuclease H"/>
    <property type="match status" value="1"/>
</dbReference>